<reference evidence="3" key="1">
    <citation type="journal article" date="2019" name="Int. J. Syst. Evol. Microbiol.">
        <title>The Global Catalogue of Microorganisms (GCM) 10K type strain sequencing project: providing services to taxonomists for standard genome sequencing and annotation.</title>
        <authorList>
            <consortium name="The Broad Institute Genomics Platform"/>
            <consortium name="The Broad Institute Genome Sequencing Center for Infectious Disease"/>
            <person name="Wu L."/>
            <person name="Ma J."/>
        </authorList>
    </citation>
    <scope>NUCLEOTIDE SEQUENCE [LARGE SCALE GENOMIC DNA]</scope>
    <source>
        <strain evidence="3">CCUG 2113</strain>
    </source>
</reference>
<feature type="region of interest" description="Disordered" evidence="1">
    <location>
        <begin position="324"/>
        <end position="356"/>
    </location>
</feature>
<protein>
    <submittedName>
        <fullName evidence="2">Asparaginase</fullName>
    </submittedName>
</protein>
<evidence type="ECO:0000256" key="1">
    <source>
        <dbReference type="SAM" id="MobiDB-lite"/>
    </source>
</evidence>
<dbReference type="InterPro" id="IPR010349">
    <property type="entry name" value="Asparaginase_II"/>
</dbReference>
<dbReference type="PANTHER" id="PTHR42110:SF1">
    <property type="entry name" value="L-ASPARAGINASE, PUTATIVE (AFU_ORTHOLOGUE AFUA_3G11890)-RELATED"/>
    <property type="match status" value="1"/>
</dbReference>
<dbReference type="EMBL" id="JBHSAJ010000062">
    <property type="protein sequence ID" value="MFC3937093.1"/>
    <property type="molecule type" value="Genomic_DNA"/>
</dbReference>
<gene>
    <name evidence="2" type="ORF">ACFOW3_20945</name>
</gene>
<proteinExistence type="predicted"/>
<keyword evidence="3" id="KW-1185">Reference proteome</keyword>
<dbReference type="Pfam" id="PF06089">
    <property type="entry name" value="Asparaginase_II"/>
    <property type="match status" value="1"/>
</dbReference>
<evidence type="ECO:0000313" key="2">
    <source>
        <dbReference type="EMBL" id="MFC3937093.1"/>
    </source>
</evidence>
<organism evidence="2 3">
    <name type="scientific">Acidovorax facilis</name>
    <dbReference type="NCBI Taxonomy" id="12917"/>
    <lineage>
        <taxon>Bacteria</taxon>
        <taxon>Pseudomonadati</taxon>
        <taxon>Pseudomonadota</taxon>
        <taxon>Betaproteobacteria</taxon>
        <taxon>Burkholderiales</taxon>
        <taxon>Comamonadaceae</taxon>
        <taxon>Acidovorax</taxon>
    </lineage>
</organism>
<sequence>MGFVPLIEVNRGGLVECQHWGAVAVADRDGRVSARVGDPYTVTFTRSTIKAFQALPFMQSGGARALGWGQGELALLCASHNGEPMHVAQAERMLASVGKDYHALRCGCHRPLFAELGLASLPQGFVPDERHNNCSGKHAGFVAHCVQQGLPLDDHLDPAHPLQVAIRDHVAQAVGLAPEQLAMGIDGCSAPNYAMPLASLARGYARLAGGAPDTDLDQSLTELADAMVARPELGSGTGRHDLDFMRAGQGDWVLRTYSRPFPGRASALPGWAARRGAQWIARLSTSAATPQTARQGTCPKGWGEIGRLDAPAACMGMSPCGAVEASTHPDCAPTRPGKGREYVLDRRRRRAGGGQP</sequence>
<accession>A0ABV8DFR5</accession>
<evidence type="ECO:0000313" key="3">
    <source>
        <dbReference type="Proteomes" id="UP001595693"/>
    </source>
</evidence>
<comment type="caution">
    <text evidence="2">The sequence shown here is derived from an EMBL/GenBank/DDBJ whole genome shotgun (WGS) entry which is preliminary data.</text>
</comment>
<dbReference type="PANTHER" id="PTHR42110">
    <property type="entry name" value="L-ASPARAGINASE, PUTATIVE (AFU_ORTHOLOGUE AFUA_3G11890)-RELATED"/>
    <property type="match status" value="1"/>
</dbReference>
<name>A0ABV8DFR5_9BURK</name>
<dbReference type="Proteomes" id="UP001595693">
    <property type="component" value="Unassembled WGS sequence"/>
</dbReference>
<dbReference type="RefSeq" id="WP_238385465.1">
    <property type="nucleotide sequence ID" value="NZ_JAMXAX010000011.1"/>
</dbReference>
<feature type="compositionally biased region" description="Basic residues" evidence="1">
    <location>
        <begin position="346"/>
        <end position="356"/>
    </location>
</feature>